<dbReference type="EC" id="3.1.26.4" evidence="6 14"/>
<comment type="cofactor">
    <cofactor evidence="14 15">
        <name>Mn(2+)</name>
        <dbReference type="ChEBI" id="CHEBI:29035"/>
    </cofactor>
    <cofactor evidence="14 15">
        <name>Mg(2+)</name>
        <dbReference type="ChEBI" id="CHEBI:18420"/>
    </cofactor>
    <text evidence="14 15">Manganese or magnesium. Binds 1 divalent metal ion per monomer in the absence of substrate. May bind a second metal ion after substrate binding.</text>
</comment>
<dbReference type="GO" id="GO:0005737">
    <property type="term" value="C:cytoplasm"/>
    <property type="evidence" value="ECO:0007669"/>
    <property type="project" value="UniProtKB-SubCell"/>
</dbReference>
<keyword evidence="8 14" id="KW-0963">Cytoplasm</keyword>
<dbReference type="InterPro" id="IPR012337">
    <property type="entry name" value="RNaseH-like_sf"/>
</dbReference>
<evidence type="ECO:0000256" key="7">
    <source>
        <dbReference type="ARBA" id="ARBA00019179"/>
    </source>
</evidence>
<dbReference type="GO" id="GO:0006298">
    <property type="term" value="P:mismatch repair"/>
    <property type="evidence" value="ECO:0007669"/>
    <property type="project" value="TreeGrafter"/>
</dbReference>
<evidence type="ECO:0000313" key="19">
    <source>
        <dbReference type="Proteomes" id="UP000377798"/>
    </source>
</evidence>
<dbReference type="PANTHER" id="PTHR10954:SF18">
    <property type="entry name" value="RIBONUCLEASE HII"/>
    <property type="match status" value="1"/>
</dbReference>
<evidence type="ECO:0000256" key="3">
    <source>
        <dbReference type="ARBA" id="ARBA00004065"/>
    </source>
</evidence>
<feature type="binding site" evidence="14 15">
    <location>
        <position position="22"/>
    </location>
    <ligand>
        <name>a divalent metal cation</name>
        <dbReference type="ChEBI" id="CHEBI:60240"/>
    </ligand>
</feature>
<evidence type="ECO:0000256" key="6">
    <source>
        <dbReference type="ARBA" id="ARBA00012180"/>
    </source>
</evidence>
<dbReference type="Proteomes" id="UP000377798">
    <property type="component" value="Unassembled WGS sequence"/>
</dbReference>
<dbReference type="GO" id="GO:0003723">
    <property type="term" value="F:RNA binding"/>
    <property type="evidence" value="ECO:0007669"/>
    <property type="project" value="UniProtKB-UniRule"/>
</dbReference>
<dbReference type="GO" id="GO:0043137">
    <property type="term" value="P:DNA replication, removal of RNA primer"/>
    <property type="evidence" value="ECO:0007669"/>
    <property type="project" value="TreeGrafter"/>
</dbReference>
<dbReference type="GO" id="GO:0004523">
    <property type="term" value="F:RNA-DNA hybrid ribonuclease activity"/>
    <property type="evidence" value="ECO:0007669"/>
    <property type="project" value="UniProtKB-UniRule"/>
</dbReference>
<evidence type="ECO:0000256" key="14">
    <source>
        <dbReference type="HAMAP-Rule" id="MF_00052"/>
    </source>
</evidence>
<dbReference type="GO" id="GO:0032299">
    <property type="term" value="C:ribonuclease H2 complex"/>
    <property type="evidence" value="ECO:0007669"/>
    <property type="project" value="TreeGrafter"/>
</dbReference>
<dbReference type="InterPro" id="IPR022898">
    <property type="entry name" value="RNase_HII"/>
</dbReference>
<dbReference type="InterPro" id="IPR036397">
    <property type="entry name" value="RNaseH_sf"/>
</dbReference>
<evidence type="ECO:0000256" key="10">
    <source>
        <dbReference type="ARBA" id="ARBA00022723"/>
    </source>
</evidence>
<evidence type="ECO:0000256" key="1">
    <source>
        <dbReference type="ARBA" id="ARBA00000077"/>
    </source>
</evidence>
<reference evidence="18 19" key="1">
    <citation type="submission" date="2019-02" db="EMBL/GenBank/DDBJ databases">
        <authorList>
            <consortium name="Pathogen Informatics"/>
        </authorList>
    </citation>
    <scope>NUCLEOTIDE SEQUENCE [LARGE SCALE GENOMIC DNA]</scope>
    <source>
        <strain evidence="18 19">3012STDY7089603</strain>
    </source>
</reference>
<evidence type="ECO:0000256" key="9">
    <source>
        <dbReference type="ARBA" id="ARBA00022722"/>
    </source>
</evidence>
<dbReference type="PANTHER" id="PTHR10954">
    <property type="entry name" value="RIBONUCLEASE H2 SUBUNIT A"/>
    <property type="match status" value="1"/>
</dbReference>
<dbReference type="NCBIfam" id="NF000595">
    <property type="entry name" value="PRK00015.1-3"/>
    <property type="match status" value="1"/>
</dbReference>
<dbReference type="EMBL" id="CAACYI010000001">
    <property type="protein sequence ID" value="VFB16410.1"/>
    <property type="molecule type" value="Genomic_DNA"/>
</dbReference>
<evidence type="ECO:0000256" key="4">
    <source>
        <dbReference type="ARBA" id="ARBA00004496"/>
    </source>
</evidence>
<dbReference type="Pfam" id="PF01351">
    <property type="entry name" value="RNase_HII"/>
    <property type="match status" value="1"/>
</dbReference>
<keyword evidence="10 14" id="KW-0479">Metal-binding</keyword>
<dbReference type="HAMAP" id="MF_00052_B">
    <property type="entry name" value="RNase_HII_B"/>
    <property type="match status" value="1"/>
</dbReference>
<dbReference type="InterPro" id="IPR024567">
    <property type="entry name" value="RNase_HII/HIII_dom"/>
</dbReference>
<comment type="catalytic activity">
    <reaction evidence="1 14 15 16">
        <text>Endonucleolytic cleavage to 5'-phosphomonoester.</text>
        <dbReference type="EC" id="3.1.26.4"/>
    </reaction>
</comment>
<comment type="similarity">
    <text evidence="5 14 16">Belongs to the RNase HII family.</text>
</comment>
<proteinExistence type="inferred from homology"/>
<evidence type="ECO:0000313" key="18">
    <source>
        <dbReference type="EMBL" id="VFB16410.1"/>
    </source>
</evidence>
<keyword evidence="19" id="KW-1185">Reference proteome</keyword>
<dbReference type="PROSITE" id="PS51975">
    <property type="entry name" value="RNASE_H_2"/>
    <property type="match status" value="1"/>
</dbReference>
<comment type="cofactor">
    <cofactor evidence="2">
        <name>Mg(2+)</name>
        <dbReference type="ChEBI" id="CHEBI:18420"/>
    </cofactor>
</comment>
<evidence type="ECO:0000256" key="12">
    <source>
        <dbReference type="ARBA" id="ARBA00022801"/>
    </source>
</evidence>
<feature type="binding site" evidence="14 15">
    <location>
        <position position="23"/>
    </location>
    <ligand>
        <name>a divalent metal cation</name>
        <dbReference type="ChEBI" id="CHEBI:60240"/>
    </ligand>
</feature>
<comment type="caution">
    <text evidence="14">Lacks conserved residue(s) required for the propagation of feature annotation.</text>
</comment>
<dbReference type="InterPro" id="IPR001352">
    <property type="entry name" value="RNase_HII/HIII"/>
</dbReference>
<comment type="subcellular location">
    <subcellularLocation>
        <location evidence="4 14">Cytoplasm</location>
    </subcellularLocation>
</comment>
<gene>
    <name evidence="14 18" type="primary">rnhB</name>
    <name evidence="18" type="ORF">NCTC13150_00935</name>
</gene>
<dbReference type="GO" id="GO:0030145">
    <property type="term" value="F:manganese ion binding"/>
    <property type="evidence" value="ECO:0007669"/>
    <property type="project" value="UniProtKB-UniRule"/>
</dbReference>
<keyword evidence="12 14" id="KW-0378">Hydrolase</keyword>
<evidence type="ECO:0000256" key="15">
    <source>
        <dbReference type="PROSITE-ProRule" id="PRU01319"/>
    </source>
</evidence>
<comment type="caution">
    <text evidence="18">The sequence shown here is derived from an EMBL/GenBank/DDBJ whole genome shotgun (WGS) entry which is preliminary data.</text>
</comment>
<keyword evidence="11 14" id="KW-0255">Endonuclease</keyword>
<evidence type="ECO:0000256" key="16">
    <source>
        <dbReference type="RuleBase" id="RU003515"/>
    </source>
</evidence>
<name>A0A8H2M8U0_9FIRM</name>
<evidence type="ECO:0000256" key="11">
    <source>
        <dbReference type="ARBA" id="ARBA00022759"/>
    </source>
</evidence>
<accession>A0A8H2M8U0</accession>
<dbReference type="SUPFAM" id="SSF53098">
    <property type="entry name" value="Ribonuclease H-like"/>
    <property type="match status" value="1"/>
</dbReference>
<evidence type="ECO:0000256" key="8">
    <source>
        <dbReference type="ARBA" id="ARBA00022490"/>
    </source>
</evidence>
<dbReference type="AlphaFoldDB" id="A0A8H2M8U0"/>
<keyword evidence="13 14" id="KW-0464">Manganese</keyword>
<keyword evidence="9 14" id="KW-0540">Nuclease</keyword>
<evidence type="ECO:0000256" key="2">
    <source>
        <dbReference type="ARBA" id="ARBA00001946"/>
    </source>
</evidence>
<comment type="function">
    <text evidence="3 14 16">Endonuclease that specifically degrades the RNA of RNA-DNA hybrids.</text>
</comment>
<evidence type="ECO:0000256" key="5">
    <source>
        <dbReference type="ARBA" id="ARBA00007383"/>
    </source>
</evidence>
<evidence type="ECO:0000256" key="13">
    <source>
        <dbReference type="ARBA" id="ARBA00023211"/>
    </source>
</evidence>
<evidence type="ECO:0000259" key="17">
    <source>
        <dbReference type="PROSITE" id="PS51975"/>
    </source>
</evidence>
<dbReference type="RefSeq" id="WP_072469199.1">
    <property type="nucleotide sequence ID" value="NZ_CAACYI010000001.1"/>
</dbReference>
<feature type="domain" description="RNase H type-2" evidence="17">
    <location>
        <begin position="16"/>
        <end position="208"/>
    </location>
</feature>
<dbReference type="Gene3D" id="3.30.420.10">
    <property type="entry name" value="Ribonuclease H-like superfamily/Ribonuclease H"/>
    <property type="match status" value="1"/>
</dbReference>
<dbReference type="CDD" id="cd07182">
    <property type="entry name" value="RNase_HII_bacteria_HII_like"/>
    <property type="match status" value="1"/>
</dbReference>
<sequence>MNGCEFDGVYYKEGYGSIVGIDEVGRGCLFGDVVACAIVMPKESSILGVKDSKKLSEKRRETLYEEILKECKALGIGRVDAKVIDEINIKQASRLAMKRALENLRDQEGQVFKPDLALIDAENIDSDIEQKAIIHGDDLSYSISCASIVAKVYRDRLCIGWSKDYPGYGIEKHKGYATSLHRGAIKALGPSPMHRKTFLRKILSNEPH</sequence>
<feature type="binding site" evidence="15">
    <location>
        <position position="120"/>
    </location>
    <ligand>
        <name>a divalent metal cation</name>
        <dbReference type="ChEBI" id="CHEBI:60240"/>
    </ligand>
</feature>
<protein>
    <recommendedName>
        <fullName evidence="7 14">Ribonuclease HII</fullName>
        <shortName evidence="14">RNase HII</shortName>
        <ecNumber evidence="6 14">3.1.26.4</ecNumber>
    </recommendedName>
</protein>
<organism evidence="18 19">
    <name type="scientific">Urinicoccus massiliensis</name>
    <dbReference type="NCBI Taxonomy" id="1723382"/>
    <lineage>
        <taxon>Bacteria</taxon>
        <taxon>Bacillati</taxon>
        <taxon>Bacillota</taxon>
        <taxon>Tissierellia</taxon>
        <taxon>Tissierellales</taxon>
        <taxon>Peptoniphilaceae</taxon>
        <taxon>Urinicoccus</taxon>
    </lineage>
</organism>